<evidence type="ECO:0000313" key="2">
    <source>
        <dbReference type="EMBL" id="KAA8490807.1"/>
    </source>
</evidence>
<dbReference type="EMBL" id="VRMN01000018">
    <property type="protein sequence ID" value="KAA8490807.1"/>
    <property type="molecule type" value="Genomic_DNA"/>
</dbReference>
<evidence type="ECO:0000313" key="3">
    <source>
        <dbReference type="Proteomes" id="UP000324585"/>
    </source>
</evidence>
<evidence type="ECO:0000256" key="1">
    <source>
        <dbReference type="SAM" id="Phobius"/>
    </source>
</evidence>
<keyword evidence="1" id="KW-1133">Transmembrane helix</keyword>
<keyword evidence="3" id="KW-1185">Reference proteome</keyword>
<gene>
    <name evidence="2" type="ORF">FVE85_1254</name>
</gene>
<reference evidence="3" key="1">
    <citation type="journal article" date="2019" name="Nat. Commun.">
        <title>Expansion of phycobilisome linker gene families in mesophilic red algae.</title>
        <authorList>
            <person name="Lee J."/>
            <person name="Kim D."/>
            <person name="Bhattacharya D."/>
            <person name="Yoon H.S."/>
        </authorList>
    </citation>
    <scope>NUCLEOTIDE SEQUENCE [LARGE SCALE GENOMIC DNA]</scope>
    <source>
        <strain evidence="3">CCMP 1328</strain>
    </source>
</reference>
<organism evidence="2 3">
    <name type="scientific">Porphyridium purpureum</name>
    <name type="common">Red alga</name>
    <name type="synonym">Porphyridium cruentum</name>
    <dbReference type="NCBI Taxonomy" id="35688"/>
    <lineage>
        <taxon>Eukaryota</taxon>
        <taxon>Rhodophyta</taxon>
        <taxon>Bangiophyceae</taxon>
        <taxon>Porphyridiales</taxon>
        <taxon>Porphyridiaceae</taxon>
        <taxon>Porphyridium</taxon>
    </lineage>
</organism>
<dbReference type="Proteomes" id="UP000324585">
    <property type="component" value="Unassembled WGS sequence"/>
</dbReference>
<dbReference type="AlphaFoldDB" id="A0A5J4YJY7"/>
<keyword evidence="1" id="KW-0812">Transmembrane</keyword>
<sequence length="323" mass="36577">MRVREARRAHVRDARPCFQTSKVQEQSVPIACLDDTYQNWLDGKSMSRVSKTIIQATTARVALICLNSFIIPALYSAFTGWPAFAPSNIHAPDRIRTQCVSKESTHCPLHFSSYLPALRRKRVDRVARVARVAQTRQAARTDHGFELLFRRSRLSTHVMAILHVPCTFVRLEARHPVCSTYSSSAIGWNPNQTAFANFRWTHLGSEVCSICPYGSMFHRHMTCLCTRAKCMERALHVRPRLIWGWLIGNDAILCTLGIAGTSLPVRSLSKETLFIMRAYMLASSTFRSSSPVRLPSCRSVQLKPRAKDRLVMGHEMVRGEADF</sequence>
<name>A0A5J4YJY7_PORPP</name>
<comment type="caution">
    <text evidence="2">The sequence shown here is derived from an EMBL/GenBank/DDBJ whole genome shotgun (WGS) entry which is preliminary data.</text>
</comment>
<accession>A0A5J4YJY7</accession>
<feature type="transmembrane region" description="Helical" evidence="1">
    <location>
        <begin position="61"/>
        <end position="84"/>
    </location>
</feature>
<protein>
    <submittedName>
        <fullName evidence="2">Uncharacterized protein</fullName>
    </submittedName>
</protein>
<keyword evidence="1" id="KW-0472">Membrane</keyword>
<proteinExistence type="predicted"/>